<dbReference type="OrthoDB" id="1805316at2"/>
<accession>A0A1I6CXE8</accession>
<dbReference type="InterPro" id="IPR027383">
    <property type="entry name" value="Znf_put"/>
</dbReference>
<dbReference type="STRING" id="39060.SAMN05660706_1033"/>
<dbReference type="Gene3D" id="1.10.10.1320">
    <property type="entry name" value="Anti-sigma factor, zinc-finger domain"/>
    <property type="match status" value="1"/>
</dbReference>
<feature type="compositionally biased region" description="Polar residues" evidence="3">
    <location>
        <begin position="182"/>
        <end position="196"/>
    </location>
</feature>
<keyword evidence="4" id="KW-0812">Transmembrane</keyword>
<dbReference type="EMBL" id="FOYM01000003">
    <property type="protein sequence ID" value="SFQ97840.1"/>
    <property type="molecule type" value="Genomic_DNA"/>
</dbReference>
<evidence type="ECO:0000313" key="7">
    <source>
        <dbReference type="Proteomes" id="UP000199584"/>
    </source>
</evidence>
<evidence type="ECO:0000256" key="3">
    <source>
        <dbReference type="SAM" id="MobiDB-lite"/>
    </source>
</evidence>
<dbReference type="Proteomes" id="UP000199584">
    <property type="component" value="Unassembled WGS sequence"/>
</dbReference>
<dbReference type="InterPro" id="IPR041916">
    <property type="entry name" value="Anti_sigma_zinc_sf"/>
</dbReference>
<feature type="region of interest" description="Disordered" evidence="3">
    <location>
        <begin position="126"/>
        <end position="211"/>
    </location>
</feature>
<organism evidence="6 7">
    <name type="scientific">Desulfoscipio geothermicus DSM 3669</name>
    <dbReference type="NCBI Taxonomy" id="1121426"/>
    <lineage>
        <taxon>Bacteria</taxon>
        <taxon>Bacillati</taxon>
        <taxon>Bacillota</taxon>
        <taxon>Clostridia</taxon>
        <taxon>Eubacteriales</taxon>
        <taxon>Desulfallaceae</taxon>
        <taxon>Desulfoscipio</taxon>
    </lineage>
</organism>
<dbReference type="Pfam" id="PF13490">
    <property type="entry name" value="zf-HC2"/>
    <property type="match status" value="1"/>
</dbReference>
<gene>
    <name evidence="6" type="ORF">SAMN05660706_1033</name>
</gene>
<feature type="domain" description="Putative zinc-finger" evidence="5">
    <location>
        <begin position="3"/>
        <end position="37"/>
    </location>
</feature>
<evidence type="ECO:0000259" key="5">
    <source>
        <dbReference type="Pfam" id="PF13490"/>
    </source>
</evidence>
<evidence type="ECO:0000313" key="6">
    <source>
        <dbReference type="EMBL" id="SFQ97840.1"/>
    </source>
</evidence>
<name>A0A1I6CXE8_9FIRM</name>
<evidence type="ECO:0000256" key="1">
    <source>
        <dbReference type="ARBA" id="ARBA00024353"/>
    </source>
</evidence>
<evidence type="ECO:0000256" key="4">
    <source>
        <dbReference type="SAM" id="Phobius"/>
    </source>
</evidence>
<keyword evidence="7" id="KW-1185">Reference proteome</keyword>
<proteinExistence type="inferred from homology"/>
<sequence length="365" mass="38483">MNCSQVKKLIPEWLDGELEHVQSMTVKDHVAACRDCRAEADFWRELGATLRGGMEDIKAPPGFAAGVMAQLPKQHGSTARHSLFDRWKRSVAVAATFLLVAVGSAGAYMNWGGNIVTRVADNNPRQVIKPPVEQPGDINIPNTGPQQSGEAGSPVEQSGSGGTEQGAAPGPDGNNARGTGGNSESTQHTPSGNGTAQPAAPDGAGGSTPDAAVNAGQYALLNIEKDRVVERTLLKINVGDLDAAHGQALALINETGAAYEVLGTENAPTGSRETLKITVSSSLSGKLMAGLKTLGQVVTADTQREDINARYNEKVEQYLSLKAQLQGASAVEREQLQVKMAGIEAQLRSWDREADTDTIILWLEG</sequence>
<dbReference type="RefSeq" id="WP_092481864.1">
    <property type="nucleotide sequence ID" value="NZ_FOYM01000003.1"/>
</dbReference>
<reference evidence="7" key="1">
    <citation type="submission" date="2016-10" db="EMBL/GenBank/DDBJ databases">
        <authorList>
            <person name="Varghese N."/>
            <person name="Submissions S."/>
        </authorList>
    </citation>
    <scope>NUCLEOTIDE SEQUENCE [LARGE SCALE GENOMIC DNA]</scope>
    <source>
        <strain evidence="7">DSM 3669</strain>
    </source>
</reference>
<protein>
    <recommendedName>
        <fullName evidence="2">Anti-sigma-W factor RsiW</fullName>
    </recommendedName>
</protein>
<comment type="similarity">
    <text evidence="1">Belongs to the zinc-associated anti-sigma factor (ZAS) superfamily. Anti-sigma-W factor family.</text>
</comment>
<feature type="compositionally biased region" description="Polar residues" evidence="3">
    <location>
        <begin position="140"/>
        <end position="158"/>
    </location>
</feature>
<feature type="transmembrane region" description="Helical" evidence="4">
    <location>
        <begin position="90"/>
        <end position="111"/>
    </location>
</feature>
<keyword evidence="4" id="KW-0472">Membrane</keyword>
<keyword evidence="4" id="KW-1133">Transmembrane helix</keyword>
<dbReference type="AlphaFoldDB" id="A0A1I6CXE8"/>
<evidence type="ECO:0000256" key="2">
    <source>
        <dbReference type="ARBA" id="ARBA00024438"/>
    </source>
</evidence>